<evidence type="ECO:0000313" key="3">
    <source>
        <dbReference type="EMBL" id="KAF6805145.1"/>
    </source>
</evidence>
<evidence type="ECO:0000256" key="1">
    <source>
        <dbReference type="SAM" id="MobiDB-lite"/>
    </source>
</evidence>
<reference evidence="3 4" key="1">
    <citation type="journal article" date="2020" name="Phytopathology">
        <title>Genome Sequence Resources of Colletotrichum truncatum, C. plurivorum, C. musicola, and C. sojae: Four Species Pathogenic to Soybean (Glycine max).</title>
        <authorList>
            <person name="Rogerio F."/>
            <person name="Boufleur T.R."/>
            <person name="Ciampi-Guillardi M."/>
            <person name="Sukno S.A."/>
            <person name="Thon M.R."/>
            <person name="Massola Junior N.S."/>
            <person name="Baroncelli R."/>
        </authorList>
    </citation>
    <scope>NUCLEOTIDE SEQUENCE [LARGE SCALE GENOMIC DNA]</scope>
    <source>
        <strain evidence="3 4">LFN0009</strain>
    </source>
</reference>
<gene>
    <name evidence="3" type="ORF">CSOJ01_09712</name>
</gene>
<dbReference type="AlphaFoldDB" id="A0A8H6MR56"/>
<accession>A0A8H6MR56</accession>
<protein>
    <recommendedName>
        <fullName evidence="5">LPXTG-domain-containing protein</fullName>
    </recommendedName>
</protein>
<feature type="transmembrane region" description="Helical" evidence="2">
    <location>
        <begin position="228"/>
        <end position="252"/>
    </location>
</feature>
<organism evidence="3 4">
    <name type="scientific">Colletotrichum sojae</name>
    <dbReference type="NCBI Taxonomy" id="2175907"/>
    <lineage>
        <taxon>Eukaryota</taxon>
        <taxon>Fungi</taxon>
        <taxon>Dikarya</taxon>
        <taxon>Ascomycota</taxon>
        <taxon>Pezizomycotina</taxon>
        <taxon>Sordariomycetes</taxon>
        <taxon>Hypocreomycetidae</taxon>
        <taxon>Glomerellales</taxon>
        <taxon>Glomerellaceae</taxon>
        <taxon>Colletotrichum</taxon>
        <taxon>Colletotrichum orchidearum species complex</taxon>
    </lineage>
</organism>
<name>A0A8H6MR56_9PEZI</name>
<feature type="region of interest" description="Disordered" evidence="1">
    <location>
        <begin position="263"/>
        <end position="290"/>
    </location>
</feature>
<evidence type="ECO:0000313" key="4">
    <source>
        <dbReference type="Proteomes" id="UP000652219"/>
    </source>
</evidence>
<keyword evidence="2" id="KW-0812">Transmembrane</keyword>
<keyword evidence="4" id="KW-1185">Reference proteome</keyword>
<keyword evidence="2" id="KW-1133">Transmembrane helix</keyword>
<proteinExistence type="predicted"/>
<dbReference type="Proteomes" id="UP000652219">
    <property type="component" value="Unassembled WGS sequence"/>
</dbReference>
<keyword evidence="2" id="KW-0472">Membrane</keyword>
<dbReference type="EMBL" id="WIGN01000190">
    <property type="protein sequence ID" value="KAF6805145.1"/>
    <property type="molecule type" value="Genomic_DNA"/>
</dbReference>
<evidence type="ECO:0008006" key="5">
    <source>
        <dbReference type="Google" id="ProtNLM"/>
    </source>
</evidence>
<evidence type="ECO:0000256" key="2">
    <source>
        <dbReference type="SAM" id="Phobius"/>
    </source>
</evidence>
<comment type="caution">
    <text evidence="3">The sequence shown here is derived from an EMBL/GenBank/DDBJ whole genome shotgun (WGS) entry which is preliminary data.</text>
</comment>
<sequence>MAGGSPTFKPLVETHYYVVAGQELSTVFTLAPQTTPFAPRDPSCAQFPRAIRCENKPEEATSGYTCWGLKHVEESTAWVPEQCFPETFMSIWSPFNTFSDIRSLAYPGTACISGWTSACTTTISLASVSREFLQTWCCPSGDWKCLTVSGKVTPLRDCFSIVSTPTDVWFYNVVTTGRSDSTLSSSYRRLALTDLPGGGPIQVNHQAFPLYGHTTQEATQESGLSGGAIAGISIGILVIVLLFIGSSVFICLRKRKREKQARLSQADANASEAPGHDTKQELPGHGSDIHMTPVAAVELPPYTRAIEVEADSRPVELAT</sequence>